<keyword evidence="12" id="KW-0934">Plastid</keyword>
<feature type="domain" description="SF4 helicase" evidence="11">
    <location>
        <begin position="191"/>
        <end position="399"/>
    </location>
</feature>
<evidence type="ECO:0000259" key="11">
    <source>
        <dbReference type="PROSITE" id="PS51199"/>
    </source>
</evidence>
<keyword evidence="6" id="KW-0067">ATP-binding</keyword>
<comment type="similarity">
    <text evidence="1">Belongs to the helicase family. DnaB subfamily.</text>
</comment>
<dbReference type="SUPFAM" id="SSF48024">
    <property type="entry name" value="N-terminal domain of DnaB helicase"/>
    <property type="match status" value="1"/>
</dbReference>
<dbReference type="PANTHER" id="PTHR30153:SF2">
    <property type="entry name" value="REPLICATIVE DNA HELICASE"/>
    <property type="match status" value="1"/>
</dbReference>
<dbReference type="Gene3D" id="3.40.50.300">
    <property type="entry name" value="P-loop containing nucleotide triphosphate hydrolases"/>
    <property type="match status" value="2"/>
</dbReference>
<evidence type="ECO:0000256" key="9">
    <source>
        <dbReference type="ARBA" id="ARBA00044969"/>
    </source>
</evidence>
<dbReference type="InterPro" id="IPR007694">
    <property type="entry name" value="DNA_helicase_DnaB-like_C"/>
</dbReference>
<dbReference type="GO" id="GO:0043139">
    <property type="term" value="F:5'-3' DNA helicase activity"/>
    <property type="evidence" value="ECO:0007669"/>
    <property type="project" value="UniProtKB-EC"/>
</dbReference>
<dbReference type="Gene3D" id="1.10.860.10">
    <property type="entry name" value="DNAb Helicase, Chain A"/>
    <property type="match status" value="1"/>
</dbReference>
<dbReference type="GO" id="GO:0003677">
    <property type="term" value="F:DNA binding"/>
    <property type="evidence" value="ECO:0007669"/>
    <property type="project" value="UniProtKB-KW"/>
</dbReference>
<dbReference type="GO" id="GO:0005829">
    <property type="term" value="C:cytosol"/>
    <property type="evidence" value="ECO:0007669"/>
    <property type="project" value="TreeGrafter"/>
</dbReference>
<accession>A0A1Z1M7U4</accession>
<dbReference type="PROSITE" id="PS51199">
    <property type="entry name" value="SF4_HELICASE"/>
    <property type="match status" value="1"/>
</dbReference>
<dbReference type="InterPro" id="IPR016136">
    <property type="entry name" value="DNA_helicase_N/primase_C"/>
</dbReference>
<keyword evidence="2" id="KW-0235">DNA replication</keyword>
<dbReference type="GeneID" id="33355083"/>
<dbReference type="GO" id="GO:0005524">
    <property type="term" value="F:ATP binding"/>
    <property type="evidence" value="ECO:0007669"/>
    <property type="project" value="UniProtKB-KW"/>
</dbReference>
<evidence type="ECO:0000256" key="10">
    <source>
        <dbReference type="ARBA" id="ARBA00048954"/>
    </source>
</evidence>
<protein>
    <recommendedName>
        <fullName evidence="9">DNA 5'-3' helicase</fullName>
        <ecNumber evidence="9">5.6.2.3</ecNumber>
    </recommendedName>
</protein>
<evidence type="ECO:0000256" key="1">
    <source>
        <dbReference type="ARBA" id="ARBA00008428"/>
    </source>
</evidence>
<geneLocation type="chloroplast" evidence="12"/>
<proteinExistence type="inferred from homology"/>
<gene>
    <name evidence="12" type="primary">dnaB</name>
</gene>
<keyword evidence="3" id="KW-0547">Nucleotide-binding</keyword>
<dbReference type="EC" id="5.6.2.3" evidence="9"/>
<evidence type="ECO:0000256" key="5">
    <source>
        <dbReference type="ARBA" id="ARBA00022806"/>
    </source>
</evidence>
<keyword evidence="7" id="KW-0238">DNA-binding</keyword>
<dbReference type="InterPro" id="IPR036185">
    <property type="entry name" value="DNA_heli_DnaB-like_N_sf"/>
</dbReference>
<reference evidence="12" key="1">
    <citation type="journal article" date="2017" name="J. Phycol.">
        <title>Analysis of chloroplast genomes and a supermatrix inform reclassification of the Rhodomelaceae (Rhodophyta).</title>
        <authorList>
            <person name="Diaz-Tapia P."/>
            <person name="Maggs C.A."/>
            <person name="West J.A."/>
            <person name="Verbruggen H."/>
        </authorList>
    </citation>
    <scope>NUCLEOTIDE SEQUENCE</scope>
    <source>
        <strain evidence="12">JW3780</strain>
    </source>
</reference>
<evidence type="ECO:0000256" key="7">
    <source>
        <dbReference type="ARBA" id="ARBA00023125"/>
    </source>
</evidence>
<dbReference type="AlphaFoldDB" id="A0A1Z1M7U4"/>
<comment type="catalytic activity">
    <reaction evidence="10">
        <text>ATP + H2O = ADP + phosphate + H(+)</text>
        <dbReference type="Rhea" id="RHEA:13065"/>
        <dbReference type="ChEBI" id="CHEBI:15377"/>
        <dbReference type="ChEBI" id="CHEBI:15378"/>
        <dbReference type="ChEBI" id="CHEBI:30616"/>
        <dbReference type="ChEBI" id="CHEBI:43474"/>
        <dbReference type="ChEBI" id="CHEBI:456216"/>
        <dbReference type="EC" id="5.6.2.3"/>
    </reaction>
</comment>
<keyword evidence="8" id="KW-0413">Isomerase</keyword>
<name>A0A1Z1M7U4_9FLOR</name>
<dbReference type="InterPro" id="IPR007693">
    <property type="entry name" value="DNA_helicase_DnaB-like_N"/>
</dbReference>
<sequence length="606" mass="71023">MNRLYKYKFIPHNNIVEEIFLGIILIYPEVFHTIKNIIKKEYFFLETNQIIYLNLSNINQQNNNNICELLYKLQENKILLKIGGLEKIVQMMKQSQIFISSSKIHKYFENLIQILSDNYLKRLIIQFGYNIIRIGYIKHLDNNSLYSKILSYIYLIETQISKNKQNKIINIKDLVAKKLLELKYQNIYLKSITTRKATKSGFCEIDNIIKSLPIGNLIIIAGRPSIGKTSFAINIAYNICFYQKTSLLIFSLEMSNSEVFNKLLSIASEVNINQKNIRSLNQNQWKKISNICNTLLKDSIYINDQNNIDINDITKIAKNLKKKTEYFDLIIIDYLQLIEFYTEKNKKYSRSQELGYITRKLKLLAQFLKLPVIVISQLNRNIETRSNKEPLLSDLKESGCIKSENNINIESKHINNINIKNKTNTKISTKKLHNAKHTRTKYIKLKLGIKNIIQLINLSNQYIFTCINNINGLLLTHHHKYLSQNIWIETNQISLLTTINIIKKKTTYFIYKKYINKIALNIYSKSYDLNQNEHFNLISQEMITHNSIEQDADIILILYEQENTAKNFESNNSKAIDLKICKNRNGNIGYCKLKFLPEISLFKNID</sequence>
<dbReference type="GO" id="GO:0016787">
    <property type="term" value="F:hydrolase activity"/>
    <property type="evidence" value="ECO:0007669"/>
    <property type="project" value="UniProtKB-KW"/>
</dbReference>
<keyword evidence="5 12" id="KW-0347">Helicase</keyword>
<evidence type="ECO:0000256" key="8">
    <source>
        <dbReference type="ARBA" id="ARBA00023235"/>
    </source>
</evidence>
<dbReference type="GO" id="GO:0006260">
    <property type="term" value="P:DNA replication"/>
    <property type="evidence" value="ECO:0007669"/>
    <property type="project" value="UniProtKB-KW"/>
</dbReference>
<organism evidence="12">
    <name type="scientific">Symphyocladiella dendroidea</name>
    <dbReference type="NCBI Taxonomy" id="2506487"/>
    <lineage>
        <taxon>Eukaryota</taxon>
        <taxon>Rhodophyta</taxon>
        <taxon>Florideophyceae</taxon>
        <taxon>Rhodymeniophycidae</taxon>
        <taxon>Ceramiales</taxon>
        <taxon>Rhodomelaceae</taxon>
        <taxon>Pterosiphonieae</taxon>
        <taxon>Symphyocladiella</taxon>
    </lineage>
</organism>
<dbReference type="InterPro" id="IPR027417">
    <property type="entry name" value="P-loop_NTPase"/>
</dbReference>
<dbReference type="Pfam" id="PF03796">
    <property type="entry name" value="DnaB_C"/>
    <property type="match status" value="1"/>
</dbReference>
<dbReference type="EMBL" id="MF101420">
    <property type="protein sequence ID" value="ARW61962.1"/>
    <property type="molecule type" value="Genomic_DNA"/>
</dbReference>
<evidence type="ECO:0000256" key="6">
    <source>
        <dbReference type="ARBA" id="ARBA00022840"/>
    </source>
</evidence>
<dbReference type="RefSeq" id="YP_009393400.1">
    <property type="nucleotide sequence ID" value="NC_035267.1"/>
</dbReference>
<evidence type="ECO:0000256" key="3">
    <source>
        <dbReference type="ARBA" id="ARBA00022741"/>
    </source>
</evidence>
<evidence type="ECO:0000313" key="12">
    <source>
        <dbReference type="EMBL" id="ARW61962.1"/>
    </source>
</evidence>
<keyword evidence="12" id="KW-0150">Chloroplast</keyword>
<dbReference type="PANTHER" id="PTHR30153">
    <property type="entry name" value="REPLICATIVE DNA HELICASE DNAB"/>
    <property type="match status" value="1"/>
</dbReference>
<dbReference type="Pfam" id="PF00772">
    <property type="entry name" value="DnaB"/>
    <property type="match status" value="1"/>
</dbReference>
<evidence type="ECO:0000256" key="2">
    <source>
        <dbReference type="ARBA" id="ARBA00022705"/>
    </source>
</evidence>
<dbReference type="SUPFAM" id="SSF52540">
    <property type="entry name" value="P-loop containing nucleoside triphosphate hydrolases"/>
    <property type="match status" value="1"/>
</dbReference>
<evidence type="ECO:0000256" key="4">
    <source>
        <dbReference type="ARBA" id="ARBA00022801"/>
    </source>
</evidence>
<keyword evidence="4" id="KW-0378">Hydrolase</keyword>